<evidence type="ECO:0000313" key="11">
    <source>
        <dbReference type="Proteomes" id="UP001218638"/>
    </source>
</evidence>
<keyword evidence="8" id="KW-0812">Transmembrane</keyword>
<evidence type="ECO:0000259" key="9">
    <source>
        <dbReference type="PROSITE" id="PS50109"/>
    </source>
</evidence>
<dbReference type="InterPro" id="IPR036097">
    <property type="entry name" value="HisK_dim/P_sf"/>
</dbReference>
<keyword evidence="4 10" id="KW-0418">Kinase</keyword>
<evidence type="ECO:0000313" key="10">
    <source>
        <dbReference type="EMBL" id="WED64610.1"/>
    </source>
</evidence>
<dbReference type="SUPFAM" id="SSF47384">
    <property type="entry name" value="Homodimeric domain of signal transducing histidine kinase"/>
    <property type="match status" value="1"/>
</dbReference>
<feature type="domain" description="Histidine kinase" evidence="9">
    <location>
        <begin position="484"/>
        <end position="698"/>
    </location>
</feature>
<gene>
    <name evidence="10" type="ORF">PXH66_19890</name>
</gene>
<dbReference type="SMART" id="SM00387">
    <property type="entry name" value="HATPase_c"/>
    <property type="match status" value="1"/>
</dbReference>
<dbReference type="InterPro" id="IPR019734">
    <property type="entry name" value="TPR_rpt"/>
</dbReference>
<dbReference type="SMART" id="SM00028">
    <property type="entry name" value="TPR"/>
    <property type="match status" value="6"/>
</dbReference>
<organism evidence="10 11">
    <name type="scientific">Synoicihabitans lomoniglobus</name>
    <dbReference type="NCBI Taxonomy" id="2909285"/>
    <lineage>
        <taxon>Bacteria</taxon>
        <taxon>Pseudomonadati</taxon>
        <taxon>Verrucomicrobiota</taxon>
        <taxon>Opitutia</taxon>
        <taxon>Opitutales</taxon>
        <taxon>Opitutaceae</taxon>
        <taxon>Synoicihabitans</taxon>
    </lineage>
</organism>
<evidence type="ECO:0000256" key="8">
    <source>
        <dbReference type="SAM" id="Phobius"/>
    </source>
</evidence>
<keyword evidence="5" id="KW-0902">Two-component regulatory system</keyword>
<feature type="transmembrane region" description="Helical" evidence="8">
    <location>
        <begin position="423"/>
        <end position="443"/>
    </location>
</feature>
<evidence type="ECO:0000256" key="4">
    <source>
        <dbReference type="ARBA" id="ARBA00022777"/>
    </source>
</evidence>
<dbReference type="Gene3D" id="3.30.565.10">
    <property type="entry name" value="Histidine kinase-like ATPase, C-terminal domain"/>
    <property type="match status" value="1"/>
</dbReference>
<dbReference type="PANTHER" id="PTHR43711">
    <property type="entry name" value="TWO-COMPONENT HISTIDINE KINASE"/>
    <property type="match status" value="1"/>
</dbReference>
<evidence type="ECO:0000256" key="6">
    <source>
        <dbReference type="PROSITE-ProRule" id="PRU00339"/>
    </source>
</evidence>
<keyword evidence="7" id="KW-0175">Coiled coil</keyword>
<keyword evidence="11" id="KW-1185">Reference proteome</keyword>
<evidence type="ECO:0000256" key="5">
    <source>
        <dbReference type="ARBA" id="ARBA00023012"/>
    </source>
</evidence>
<dbReference type="AlphaFoldDB" id="A0AAF0CNN1"/>
<dbReference type="PRINTS" id="PR00344">
    <property type="entry name" value="BCTRLSENSOR"/>
</dbReference>
<comment type="catalytic activity">
    <reaction evidence="1">
        <text>ATP + protein L-histidine = ADP + protein N-phospho-L-histidine.</text>
        <dbReference type="EC" id="2.7.13.3"/>
    </reaction>
</comment>
<feature type="coiled-coil region" evidence="7">
    <location>
        <begin position="361"/>
        <end position="420"/>
    </location>
</feature>
<keyword evidence="8" id="KW-0472">Membrane</keyword>
<keyword evidence="6" id="KW-0802">TPR repeat</keyword>
<protein>
    <recommendedName>
        <fullName evidence="2">histidine kinase</fullName>
        <ecNumber evidence="2">2.7.13.3</ecNumber>
    </recommendedName>
</protein>
<dbReference type="GO" id="GO:0000155">
    <property type="term" value="F:phosphorelay sensor kinase activity"/>
    <property type="evidence" value="ECO:0007669"/>
    <property type="project" value="InterPro"/>
</dbReference>
<feature type="repeat" description="TPR" evidence="6">
    <location>
        <begin position="246"/>
        <end position="279"/>
    </location>
</feature>
<sequence>MRISPILVIGSVGLLLATTAPVRGQEPRRAEDAETESLSPAVVAAKEQLALSRERYQAGDGPGMVAATMAGLQVLGDVDEAAKLRASLWYWAAVGAEYQGDFAVTLERFQRALVIQEEAGLRREVAATLNSLGNTHGYLGDRTAQLDALIKSRDIFEEIGEVRGRAAAANSLGNYFADMKQPEEALPYHEQSVALRRTMEEPRFLASGLMNLGITVQALERLKEAEAIYHEALGIYREIEDPIGLSGILTNLGSMVGGQGRYDEALAFYQEALGYDRATGYTYGQAILTRNLGATYHEIGNDQEALPWMDQAVELARGLENPERLESAYRKRAEVREALADYQGALADWQAMSTVLEAMAVEARKDALLELQTKFETAEKQRAIDRLEREAVEQELTVTRAEAARAAAEQLQAVEQARRRTTLAVAIGTGVAALILAGLFRVTRRSERRLAQKQAELEQALAGLRAGHAELKKLYARKSEWLGFAVHDLRSPLFAIDACCAEIVDGLIETPVEGVREIRGAALRMREELDAWLDAERQEQTEIQVHPVPLELGALVADVVGLNQPAARAKDLTLDYEGRAEATVRADAWRWREVVDNLISNAIKFSPRGARVVVESGRSKAVGWVRVRDEGPGLSPEDRENLFGAFARLSAQPTGGETSTGLGLHLVQRLVMAHGGEIKVTDAPGGGAIFEVSVPLES</sequence>
<dbReference type="EC" id="2.7.13.3" evidence="2"/>
<dbReference type="Pfam" id="PF02518">
    <property type="entry name" value="HATPase_c"/>
    <property type="match status" value="1"/>
</dbReference>
<keyword evidence="3" id="KW-0808">Transferase</keyword>
<keyword evidence="8" id="KW-1133">Transmembrane helix</keyword>
<dbReference type="RefSeq" id="WP_330930758.1">
    <property type="nucleotide sequence ID" value="NZ_CP119075.1"/>
</dbReference>
<dbReference type="Proteomes" id="UP001218638">
    <property type="component" value="Chromosome"/>
</dbReference>
<dbReference type="InterPro" id="IPR050736">
    <property type="entry name" value="Sensor_HK_Regulatory"/>
</dbReference>
<dbReference type="Pfam" id="PF13374">
    <property type="entry name" value="TPR_10"/>
    <property type="match status" value="1"/>
</dbReference>
<dbReference type="PANTHER" id="PTHR43711:SF1">
    <property type="entry name" value="HISTIDINE KINASE 1"/>
    <property type="match status" value="1"/>
</dbReference>
<reference evidence="10" key="1">
    <citation type="submission" date="2023-03" db="EMBL/GenBank/DDBJ databases">
        <title>Lomoglobus Profundus gen. nov., sp. nov., a novel member of the phylum Verrucomicrobia, isolated from deep-marine sediment of South China Sea.</title>
        <authorList>
            <person name="Ahmad T."/>
            <person name="Ishaq S.E."/>
            <person name="Wang F."/>
        </authorList>
    </citation>
    <scope>NUCLEOTIDE SEQUENCE</scope>
    <source>
        <strain evidence="10">LMO-M01</strain>
    </source>
</reference>
<dbReference type="CDD" id="cd00075">
    <property type="entry name" value="HATPase"/>
    <property type="match status" value="1"/>
</dbReference>
<proteinExistence type="predicted"/>
<dbReference type="KEGG" id="slom:PXH66_19890"/>
<dbReference type="Pfam" id="PF13176">
    <property type="entry name" value="TPR_7"/>
    <property type="match status" value="1"/>
</dbReference>
<dbReference type="SUPFAM" id="SSF55874">
    <property type="entry name" value="ATPase domain of HSP90 chaperone/DNA topoisomerase II/histidine kinase"/>
    <property type="match status" value="1"/>
</dbReference>
<dbReference type="InterPro" id="IPR036890">
    <property type="entry name" value="HATPase_C_sf"/>
</dbReference>
<dbReference type="PROSITE" id="PS50005">
    <property type="entry name" value="TPR"/>
    <property type="match status" value="1"/>
</dbReference>
<dbReference type="PROSITE" id="PS50109">
    <property type="entry name" value="HIS_KIN"/>
    <property type="match status" value="1"/>
</dbReference>
<dbReference type="Pfam" id="PF13424">
    <property type="entry name" value="TPR_12"/>
    <property type="match status" value="1"/>
</dbReference>
<evidence type="ECO:0000256" key="7">
    <source>
        <dbReference type="SAM" id="Coils"/>
    </source>
</evidence>
<evidence type="ECO:0000256" key="3">
    <source>
        <dbReference type="ARBA" id="ARBA00022679"/>
    </source>
</evidence>
<evidence type="ECO:0000256" key="1">
    <source>
        <dbReference type="ARBA" id="ARBA00000085"/>
    </source>
</evidence>
<dbReference type="InterPro" id="IPR003594">
    <property type="entry name" value="HATPase_dom"/>
</dbReference>
<dbReference type="InterPro" id="IPR004358">
    <property type="entry name" value="Sig_transdc_His_kin-like_C"/>
</dbReference>
<dbReference type="Gene3D" id="1.10.287.130">
    <property type="match status" value="1"/>
</dbReference>
<dbReference type="InterPro" id="IPR005467">
    <property type="entry name" value="His_kinase_dom"/>
</dbReference>
<dbReference type="SUPFAM" id="SSF48452">
    <property type="entry name" value="TPR-like"/>
    <property type="match status" value="2"/>
</dbReference>
<dbReference type="Gene3D" id="1.25.40.10">
    <property type="entry name" value="Tetratricopeptide repeat domain"/>
    <property type="match status" value="2"/>
</dbReference>
<name>A0AAF0CNN1_9BACT</name>
<dbReference type="EMBL" id="CP119075">
    <property type="protein sequence ID" value="WED64610.1"/>
    <property type="molecule type" value="Genomic_DNA"/>
</dbReference>
<evidence type="ECO:0000256" key="2">
    <source>
        <dbReference type="ARBA" id="ARBA00012438"/>
    </source>
</evidence>
<dbReference type="InterPro" id="IPR011990">
    <property type="entry name" value="TPR-like_helical_dom_sf"/>
</dbReference>
<accession>A0AAF0CNN1</accession>